<dbReference type="Proteomes" id="UP000231638">
    <property type="component" value="Unassembled WGS sequence"/>
</dbReference>
<comment type="subcellular location">
    <subcellularLocation>
        <location evidence="1">Cytoplasm</location>
    </subcellularLocation>
</comment>
<dbReference type="InterPro" id="IPR004780">
    <property type="entry name" value="SRP"/>
</dbReference>
<dbReference type="InterPro" id="IPR042101">
    <property type="entry name" value="SRP54_N_sf"/>
</dbReference>
<keyword evidence="9" id="KW-0687">Ribonucleoprotein</keyword>
<dbReference type="InterPro" id="IPR036891">
    <property type="entry name" value="Signal_recog_part_SRP54_M_sf"/>
</dbReference>
<evidence type="ECO:0000259" key="12">
    <source>
        <dbReference type="PROSITE" id="PS00300"/>
    </source>
</evidence>
<evidence type="ECO:0000256" key="2">
    <source>
        <dbReference type="ARBA" id="ARBA00005450"/>
    </source>
</evidence>
<dbReference type="Gene3D" id="1.20.120.140">
    <property type="entry name" value="Signal recognition particle SRP54, nucleotide-binding domain"/>
    <property type="match status" value="1"/>
</dbReference>
<dbReference type="GO" id="GO:0008312">
    <property type="term" value="F:7S RNA binding"/>
    <property type="evidence" value="ECO:0007669"/>
    <property type="project" value="InterPro"/>
</dbReference>
<keyword evidence="4" id="KW-0547">Nucleotide-binding</keyword>
<reference evidence="13 14" key="1">
    <citation type="journal article" date="2017" name="Front. Microbiol.">
        <title>Comparative Genomic Analysis of the Class Epsilonproteobacteria and Proposed Reclassification to Epsilonbacteraeota (phyl. nov.).</title>
        <authorList>
            <person name="Waite D.W."/>
            <person name="Vanwonterghem I."/>
            <person name="Rinke C."/>
            <person name="Parks D.H."/>
            <person name="Zhang Y."/>
            <person name="Takai K."/>
            <person name="Sievert S.M."/>
            <person name="Simon J."/>
            <person name="Campbell B.J."/>
            <person name="Hanson T.E."/>
            <person name="Woyke T."/>
            <person name="Klotz M.G."/>
            <person name="Hugenholtz P."/>
        </authorList>
    </citation>
    <scope>NUCLEOTIDE SEQUENCE [LARGE SCALE GENOMIC DNA]</scope>
    <source>
        <strain evidence="13">UBA11420</strain>
    </source>
</reference>
<dbReference type="InterPro" id="IPR036225">
    <property type="entry name" value="SRP/SRP_N"/>
</dbReference>
<dbReference type="SMART" id="SM00962">
    <property type="entry name" value="SRP54"/>
    <property type="match status" value="1"/>
</dbReference>
<dbReference type="GO" id="GO:0006614">
    <property type="term" value="P:SRP-dependent cotranslational protein targeting to membrane"/>
    <property type="evidence" value="ECO:0007669"/>
    <property type="project" value="InterPro"/>
</dbReference>
<keyword evidence="8" id="KW-0733">Signal recognition particle</keyword>
<dbReference type="InterPro" id="IPR003593">
    <property type="entry name" value="AAA+_ATPase"/>
</dbReference>
<sequence length="445" mass="49207">MFEVLTDSFRTAVNKIRFSDDEKSLKNALENLKKALLKADVHHKIVRDLLKQVEIETKAKGIGQVNFLRALKTNLTQILTVPGRQGFVYASKPPTKVLMVGLQGSGKTTTTVKLANYLKLKQKKVLVVACDLQRLAAVEQLRQLCSANEIDLYFEENGNPVTIAKNALKKANEGLYDVVLVDTAGRLAIDAELMDQLEAIKKETAPDEIFYVADSMTGQDAVRSAVSFHEKITLSGVILSKFDGDGKGGVALGIAEQTGVPLRFVGVGEKVADLEHFIPDRIVNRLMGEGDLETLAEKTGSIINEQQAKAITKKIKKGEFNFNDFLEQMEQMKKLGSMKSLIGMIPGLSSVAGKLQDVDMENSVEMKRIKAMIGSMTKKEREDPELLNNSRKRRIAEGSGLSQVEVNRFLKQFANAAKMAKKFSGKKGMQDLQNMLSQNKHAHLR</sequence>
<evidence type="ECO:0000256" key="3">
    <source>
        <dbReference type="ARBA" id="ARBA00022490"/>
    </source>
</evidence>
<proteinExistence type="inferred from homology"/>
<dbReference type="NCBIfam" id="TIGR00959">
    <property type="entry name" value="ffh"/>
    <property type="match status" value="1"/>
</dbReference>
<dbReference type="EC" id="3.6.5.4" evidence="10"/>
<evidence type="ECO:0000256" key="10">
    <source>
        <dbReference type="ARBA" id="ARBA00035672"/>
    </source>
</evidence>
<dbReference type="Gene3D" id="1.10.260.30">
    <property type="entry name" value="Signal recognition particle, SRP54 subunit, M-domain"/>
    <property type="match status" value="1"/>
</dbReference>
<dbReference type="SMART" id="SM00963">
    <property type="entry name" value="SRP54_N"/>
    <property type="match status" value="1"/>
</dbReference>
<evidence type="ECO:0000256" key="7">
    <source>
        <dbReference type="ARBA" id="ARBA00023134"/>
    </source>
</evidence>
<evidence type="ECO:0000256" key="5">
    <source>
        <dbReference type="ARBA" id="ARBA00022801"/>
    </source>
</evidence>
<evidence type="ECO:0000256" key="11">
    <source>
        <dbReference type="ARBA" id="ARBA00048027"/>
    </source>
</evidence>
<dbReference type="EMBL" id="DLUG01000228">
    <property type="protein sequence ID" value="DAB35677.1"/>
    <property type="molecule type" value="Genomic_DNA"/>
</dbReference>
<evidence type="ECO:0000256" key="8">
    <source>
        <dbReference type="ARBA" id="ARBA00023135"/>
    </source>
</evidence>
<evidence type="ECO:0000256" key="6">
    <source>
        <dbReference type="ARBA" id="ARBA00022884"/>
    </source>
</evidence>
<dbReference type="InterPro" id="IPR022941">
    <property type="entry name" value="SRP54"/>
</dbReference>
<organism evidence="13 14">
    <name type="scientific">Sulfurospirillum cavolei</name>
    <dbReference type="NCBI Taxonomy" id="366522"/>
    <lineage>
        <taxon>Bacteria</taxon>
        <taxon>Pseudomonadati</taxon>
        <taxon>Campylobacterota</taxon>
        <taxon>Epsilonproteobacteria</taxon>
        <taxon>Campylobacterales</taxon>
        <taxon>Sulfurospirillaceae</taxon>
        <taxon>Sulfurospirillum</taxon>
    </lineage>
</organism>
<evidence type="ECO:0000256" key="1">
    <source>
        <dbReference type="ARBA" id="ARBA00004496"/>
    </source>
</evidence>
<comment type="caution">
    <text evidence="13">The sequence shown here is derived from an EMBL/GenBank/DDBJ whole genome shotgun (WGS) entry which is preliminary data.</text>
</comment>
<dbReference type="InterPro" id="IPR013822">
    <property type="entry name" value="Signal_recog_particl_SRP54_hlx"/>
</dbReference>
<protein>
    <recommendedName>
        <fullName evidence="10">signal-recognition-particle GTPase</fullName>
        <ecNumber evidence="10">3.6.5.4</ecNumber>
    </recommendedName>
</protein>
<dbReference type="GO" id="GO:0003924">
    <property type="term" value="F:GTPase activity"/>
    <property type="evidence" value="ECO:0007669"/>
    <property type="project" value="InterPro"/>
</dbReference>
<dbReference type="InterPro" id="IPR000897">
    <property type="entry name" value="SRP54_GTPase_dom"/>
</dbReference>
<evidence type="ECO:0000256" key="9">
    <source>
        <dbReference type="ARBA" id="ARBA00023274"/>
    </source>
</evidence>
<comment type="similarity">
    <text evidence="2">Belongs to the GTP-binding SRP family. SRP54 subfamily.</text>
</comment>
<dbReference type="PROSITE" id="PS00300">
    <property type="entry name" value="SRP54"/>
    <property type="match status" value="1"/>
</dbReference>
<keyword evidence="3" id="KW-0963">Cytoplasm</keyword>
<dbReference type="Gene3D" id="3.40.50.300">
    <property type="entry name" value="P-loop containing nucleotide triphosphate hydrolases"/>
    <property type="match status" value="1"/>
</dbReference>
<feature type="domain" description="SRP54-type proteins GTP-binding" evidence="12">
    <location>
        <begin position="261"/>
        <end position="274"/>
    </location>
</feature>
<accession>A0A2D3WAD1</accession>
<gene>
    <name evidence="13" type="ORF">CFH80_08870</name>
</gene>
<dbReference type="AlphaFoldDB" id="A0A2D3WAD1"/>
<dbReference type="PANTHER" id="PTHR11564">
    <property type="entry name" value="SIGNAL RECOGNITION PARTICLE 54K PROTEIN SRP54"/>
    <property type="match status" value="1"/>
</dbReference>
<dbReference type="STRING" id="366522.GCA_001548055_00813"/>
<keyword evidence="7" id="KW-0342">GTP-binding</keyword>
<dbReference type="Pfam" id="PF02978">
    <property type="entry name" value="SRP_SPB"/>
    <property type="match status" value="1"/>
</dbReference>
<dbReference type="PANTHER" id="PTHR11564:SF5">
    <property type="entry name" value="SIGNAL RECOGNITION PARTICLE SUBUNIT SRP54"/>
    <property type="match status" value="1"/>
</dbReference>
<dbReference type="InterPro" id="IPR027417">
    <property type="entry name" value="P-loop_NTPase"/>
</dbReference>
<dbReference type="Pfam" id="PF02881">
    <property type="entry name" value="SRP54_N"/>
    <property type="match status" value="1"/>
</dbReference>
<name>A0A2D3WAD1_9BACT</name>
<evidence type="ECO:0000313" key="13">
    <source>
        <dbReference type="EMBL" id="DAB35677.1"/>
    </source>
</evidence>
<evidence type="ECO:0000256" key="4">
    <source>
        <dbReference type="ARBA" id="ARBA00022741"/>
    </source>
</evidence>
<dbReference type="InterPro" id="IPR004125">
    <property type="entry name" value="Signal_recog_particle_SRP54_M"/>
</dbReference>
<dbReference type="SUPFAM" id="SSF47446">
    <property type="entry name" value="Signal peptide-binding domain"/>
    <property type="match status" value="1"/>
</dbReference>
<keyword evidence="6" id="KW-0694">RNA-binding</keyword>
<dbReference type="Pfam" id="PF00448">
    <property type="entry name" value="SRP54"/>
    <property type="match status" value="1"/>
</dbReference>
<comment type="catalytic activity">
    <reaction evidence="11">
        <text>GTP + H2O = GDP + phosphate + H(+)</text>
        <dbReference type="Rhea" id="RHEA:19669"/>
        <dbReference type="ChEBI" id="CHEBI:15377"/>
        <dbReference type="ChEBI" id="CHEBI:15378"/>
        <dbReference type="ChEBI" id="CHEBI:37565"/>
        <dbReference type="ChEBI" id="CHEBI:43474"/>
        <dbReference type="ChEBI" id="CHEBI:58189"/>
        <dbReference type="EC" id="3.6.5.4"/>
    </reaction>
</comment>
<keyword evidence="5" id="KW-0378">Hydrolase</keyword>
<dbReference type="SUPFAM" id="SSF52540">
    <property type="entry name" value="P-loop containing nucleoside triphosphate hydrolases"/>
    <property type="match status" value="1"/>
</dbReference>
<dbReference type="GO" id="GO:0048500">
    <property type="term" value="C:signal recognition particle"/>
    <property type="evidence" value="ECO:0007669"/>
    <property type="project" value="InterPro"/>
</dbReference>
<evidence type="ECO:0000313" key="14">
    <source>
        <dbReference type="Proteomes" id="UP000231638"/>
    </source>
</evidence>
<dbReference type="SUPFAM" id="SSF47364">
    <property type="entry name" value="Domain of the SRP/SRP receptor G-proteins"/>
    <property type="match status" value="1"/>
</dbReference>
<dbReference type="GO" id="GO:0005525">
    <property type="term" value="F:GTP binding"/>
    <property type="evidence" value="ECO:0007669"/>
    <property type="project" value="UniProtKB-KW"/>
</dbReference>
<dbReference type="SMART" id="SM00382">
    <property type="entry name" value="AAA"/>
    <property type="match status" value="1"/>
</dbReference>